<reference evidence="2 4" key="1">
    <citation type="journal article" date="2015" name="Genome Announc.">
        <title>Draft Genome Sequence of a Heterotrophic Facultative Anaerobic Thermophilic Bacterium, Ardenticatena maritima Strain 110ST.</title>
        <authorList>
            <person name="Kawaichi S."/>
            <person name="Yoshida T."/>
            <person name="Sako Y."/>
            <person name="Nakamura R."/>
        </authorList>
    </citation>
    <scope>NUCLEOTIDE SEQUENCE [LARGE SCALE GENOMIC DNA]</scope>
    <source>
        <strain evidence="2 4">110S</strain>
    </source>
</reference>
<evidence type="ECO:0000313" key="4">
    <source>
        <dbReference type="Proteomes" id="UP000037784"/>
    </source>
</evidence>
<dbReference type="GO" id="GO:0032259">
    <property type="term" value="P:methylation"/>
    <property type="evidence" value="ECO:0007669"/>
    <property type="project" value="UniProtKB-KW"/>
</dbReference>
<evidence type="ECO:0000313" key="2">
    <source>
        <dbReference type="EMBL" id="GAP62207.1"/>
    </source>
</evidence>
<comment type="caution">
    <text evidence="2">The sequence shown here is derived from an EMBL/GenBank/DDBJ whole genome shotgun (WGS) entry which is preliminary data.</text>
</comment>
<dbReference type="CDD" id="cd02440">
    <property type="entry name" value="AdoMet_MTases"/>
    <property type="match status" value="1"/>
</dbReference>
<dbReference type="STRING" id="872965.SE16_04695"/>
<dbReference type="EMBL" id="BBZA01000037">
    <property type="protein sequence ID" value="GAP62207.1"/>
    <property type="molecule type" value="Genomic_DNA"/>
</dbReference>
<dbReference type="SUPFAM" id="SSF53335">
    <property type="entry name" value="S-adenosyl-L-methionine-dependent methyltransferases"/>
    <property type="match status" value="1"/>
</dbReference>
<feature type="domain" description="Methyltransferase type 11" evidence="1">
    <location>
        <begin position="67"/>
        <end position="162"/>
    </location>
</feature>
<evidence type="ECO:0000313" key="5">
    <source>
        <dbReference type="Proteomes" id="UP000050502"/>
    </source>
</evidence>
<dbReference type="EMBL" id="LGKN01000003">
    <property type="protein sequence ID" value="KPL89697.1"/>
    <property type="molecule type" value="Genomic_DNA"/>
</dbReference>
<dbReference type="InParanoid" id="A0A0M9UBW4"/>
<dbReference type="InterPro" id="IPR050508">
    <property type="entry name" value="Methyltransf_Superfamily"/>
</dbReference>
<protein>
    <submittedName>
        <fullName evidence="3">SAM-dependent methyltransferase</fullName>
    </submittedName>
</protein>
<dbReference type="RefSeq" id="WP_054492125.1">
    <property type="nucleotide sequence ID" value="NZ_BBZA01000037.1"/>
</dbReference>
<dbReference type="PATRIC" id="fig|872965.6.peg.913"/>
<gene>
    <name evidence="2" type="ORF">ARMA_0630</name>
    <name evidence="3" type="ORF">SE16_04695</name>
</gene>
<dbReference type="GO" id="GO:0008757">
    <property type="term" value="F:S-adenosylmethionine-dependent methyltransferase activity"/>
    <property type="evidence" value="ECO:0007669"/>
    <property type="project" value="InterPro"/>
</dbReference>
<dbReference type="Pfam" id="PF08241">
    <property type="entry name" value="Methyltransf_11"/>
    <property type="match status" value="1"/>
</dbReference>
<dbReference type="Proteomes" id="UP000037784">
    <property type="component" value="Unassembled WGS sequence"/>
</dbReference>
<dbReference type="OrthoDB" id="9772751at2"/>
<reference evidence="3 5" key="2">
    <citation type="submission" date="2015-07" db="EMBL/GenBank/DDBJ databases">
        <title>Whole genome sequence of Ardenticatena maritima DSM 23922.</title>
        <authorList>
            <person name="Hemp J."/>
            <person name="Ward L.M."/>
            <person name="Pace L.A."/>
            <person name="Fischer W.W."/>
        </authorList>
    </citation>
    <scope>NUCLEOTIDE SEQUENCE [LARGE SCALE GENOMIC DNA]</scope>
    <source>
        <strain evidence="3 5">110S</strain>
    </source>
</reference>
<dbReference type="FunCoup" id="A0A0M9UBW4">
    <property type="interactions" value="4"/>
</dbReference>
<evidence type="ECO:0000259" key="1">
    <source>
        <dbReference type="Pfam" id="PF08241"/>
    </source>
</evidence>
<name>A0A0M9UBW4_9CHLR</name>
<sequence length="255" mass="28267">MGTPRDILHYNREAWNREVAQGNPWTIPVSAEEVARARRGDVRILLTPSRFVPRSWFPPEWEGVHVLCLASGGGQQAPLLAAAGAQVTVLDNSPAQLARDEEVAAREGLTIRTVLGDMANVHMFADNTFDLIVHPVSNTFVPDVRPVWREAYRVLRPGGALLAGFTNPICYLFDEADEAEGRLVVRYALPRQYMPPESEGGPLEWSHTLDDQIGGQLEAGFLLAGFFEDRYDPAEDLLSAFTATFIATRAIKPNW</sequence>
<keyword evidence="4" id="KW-1185">Reference proteome</keyword>
<reference evidence="4" key="3">
    <citation type="submission" date="2015-08" db="EMBL/GenBank/DDBJ databases">
        <title>Draft Genome Sequence of a Heterotrophic Facultative Anaerobic Bacterium Ardenticatena maritima Strain 110S.</title>
        <authorList>
            <person name="Kawaichi S."/>
            <person name="Yoshida T."/>
            <person name="Sako Y."/>
            <person name="Nakamura R."/>
        </authorList>
    </citation>
    <scope>NUCLEOTIDE SEQUENCE [LARGE SCALE GENOMIC DNA]</scope>
    <source>
        <strain evidence="4">110S</strain>
    </source>
</reference>
<dbReference type="PANTHER" id="PTHR42912:SF6">
    <property type="entry name" value="METHYLTRANSFERASE TYPE 11 DOMAIN-CONTAINING PROTEIN"/>
    <property type="match status" value="1"/>
</dbReference>
<keyword evidence="3" id="KW-0489">Methyltransferase</keyword>
<keyword evidence="3" id="KW-0808">Transferase</keyword>
<dbReference type="InterPro" id="IPR029063">
    <property type="entry name" value="SAM-dependent_MTases_sf"/>
</dbReference>
<dbReference type="Proteomes" id="UP000050502">
    <property type="component" value="Unassembled WGS sequence"/>
</dbReference>
<dbReference type="Gene3D" id="3.40.50.150">
    <property type="entry name" value="Vaccinia Virus protein VP39"/>
    <property type="match status" value="1"/>
</dbReference>
<accession>A0A0M9UBW4</accession>
<dbReference type="PANTHER" id="PTHR42912">
    <property type="entry name" value="METHYLTRANSFERASE"/>
    <property type="match status" value="1"/>
</dbReference>
<proteinExistence type="predicted"/>
<evidence type="ECO:0000313" key="3">
    <source>
        <dbReference type="EMBL" id="KPL89697.1"/>
    </source>
</evidence>
<dbReference type="InterPro" id="IPR013216">
    <property type="entry name" value="Methyltransf_11"/>
</dbReference>
<organism evidence="2 4">
    <name type="scientific">Ardenticatena maritima</name>
    <dbReference type="NCBI Taxonomy" id="872965"/>
    <lineage>
        <taxon>Bacteria</taxon>
        <taxon>Bacillati</taxon>
        <taxon>Chloroflexota</taxon>
        <taxon>Ardenticatenia</taxon>
        <taxon>Ardenticatenales</taxon>
        <taxon>Ardenticatenaceae</taxon>
        <taxon>Ardenticatena</taxon>
    </lineage>
</organism>
<dbReference type="AlphaFoldDB" id="A0A0M9UBW4"/>